<evidence type="ECO:0000313" key="2">
    <source>
        <dbReference type="Proteomes" id="UP001589788"/>
    </source>
</evidence>
<proteinExistence type="predicted"/>
<name>A0ABV6C6D2_9ACTN</name>
<dbReference type="Proteomes" id="UP001589788">
    <property type="component" value="Unassembled WGS sequence"/>
</dbReference>
<protein>
    <recommendedName>
        <fullName evidence="3">Histidine kinase</fullName>
    </recommendedName>
</protein>
<reference evidence="1 2" key="1">
    <citation type="submission" date="2024-09" db="EMBL/GenBank/DDBJ databases">
        <authorList>
            <person name="Sun Q."/>
            <person name="Mori K."/>
        </authorList>
    </citation>
    <scope>NUCLEOTIDE SEQUENCE [LARGE SCALE GENOMIC DNA]</scope>
    <source>
        <strain evidence="1 2">JCM 15389</strain>
    </source>
</reference>
<dbReference type="EMBL" id="JBHLYQ010000175">
    <property type="protein sequence ID" value="MFC0082873.1"/>
    <property type="molecule type" value="Genomic_DNA"/>
</dbReference>
<organism evidence="1 2">
    <name type="scientific">Aciditerrimonas ferrireducens</name>
    <dbReference type="NCBI Taxonomy" id="667306"/>
    <lineage>
        <taxon>Bacteria</taxon>
        <taxon>Bacillati</taxon>
        <taxon>Actinomycetota</taxon>
        <taxon>Acidimicrobiia</taxon>
        <taxon>Acidimicrobiales</taxon>
        <taxon>Acidimicrobiaceae</taxon>
        <taxon>Aciditerrimonas</taxon>
    </lineage>
</organism>
<evidence type="ECO:0000313" key="1">
    <source>
        <dbReference type="EMBL" id="MFC0082873.1"/>
    </source>
</evidence>
<sequence>VRVAERAARTAQEQAAEVSAAWQRAEARAGVGGDRLLLGLWRLEQARSAREWAEAAGPVARPLDPVSVTPAQVIETALASVRELVGTPSHWVPGWPPPEFDRAEPPGITVVLARLVEEAVRSLAKATEELRLEVPGPGRLLLVAQRTPGAELPSLEVLRAAAEAVGTQLVLEEDRSEVRVELLEAPVASGATAEP</sequence>
<feature type="non-terminal residue" evidence="1">
    <location>
        <position position="1"/>
    </location>
</feature>
<comment type="caution">
    <text evidence="1">The sequence shown here is derived from an EMBL/GenBank/DDBJ whole genome shotgun (WGS) entry which is preliminary data.</text>
</comment>
<dbReference type="RefSeq" id="WP_377790549.1">
    <property type="nucleotide sequence ID" value="NZ_JBHLYQ010000175.1"/>
</dbReference>
<gene>
    <name evidence="1" type="ORF">ACFFRE_12105</name>
</gene>
<keyword evidence="2" id="KW-1185">Reference proteome</keyword>
<accession>A0ABV6C6D2</accession>
<evidence type="ECO:0008006" key="3">
    <source>
        <dbReference type="Google" id="ProtNLM"/>
    </source>
</evidence>